<name>D8TTT9_VOLCA</name>
<evidence type="ECO:0000313" key="2">
    <source>
        <dbReference type="EMBL" id="EFJ48921.1"/>
    </source>
</evidence>
<dbReference type="OrthoDB" id="551388at2759"/>
<dbReference type="KEGG" id="vcn:VOLCADRAFT_90231"/>
<protein>
    <submittedName>
        <fullName evidence="2">Uncharacterized protein</fullName>
    </submittedName>
</protein>
<proteinExistence type="predicted"/>
<dbReference type="InParanoid" id="D8TTT9"/>
<dbReference type="EMBL" id="GL378337">
    <property type="protein sequence ID" value="EFJ48921.1"/>
    <property type="molecule type" value="Genomic_DNA"/>
</dbReference>
<keyword evidence="3" id="KW-1185">Reference proteome</keyword>
<dbReference type="AlphaFoldDB" id="D8TTT9"/>
<accession>D8TTT9</accession>
<dbReference type="GeneID" id="9616486"/>
<sequence length="330" mass="32657">MKVRPGPDGLQAFLRQLALLVGRDVANVNFVFRCRCPDTGAEIFLQGLQAFEAAMHCACVAGGGGGGGGALRTRRALALTSPINIPETSPMAEDCSDSLLAAATATACIEAGLPASPPRPSLPPASRLSPRDSNGVMVAASPSRPSPCPRALQVRQRNSLRYSLQGQQLLEGQQLYGIHATSPQIASRDLLASAAARVPVASVPDAVHTCGAVTGPVPSDCPGDVDVATTATAAAQGTALAVMSAPLTAGSVQSAGASGGGIGGGSGSVGDGGAIDSVGGGGATDSGQDAVNLDCNGGGGSGKVAAVLVAFKALKNVFVRRLGRKTSGPK</sequence>
<dbReference type="Proteomes" id="UP000001058">
    <property type="component" value="Unassembled WGS sequence"/>
</dbReference>
<evidence type="ECO:0000256" key="1">
    <source>
        <dbReference type="SAM" id="MobiDB-lite"/>
    </source>
</evidence>
<dbReference type="RefSeq" id="XP_002949818.1">
    <property type="nucleotide sequence ID" value="XM_002949772.1"/>
</dbReference>
<reference evidence="2 3" key="1">
    <citation type="journal article" date="2010" name="Science">
        <title>Genomic analysis of organismal complexity in the multicellular green alga Volvox carteri.</title>
        <authorList>
            <person name="Prochnik S.E."/>
            <person name="Umen J."/>
            <person name="Nedelcu A.M."/>
            <person name="Hallmann A."/>
            <person name="Miller S.M."/>
            <person name="Nishii I."/>
            <person name="Ferris P."/>
            <person name="Kuo A."/>
            <person name="Mitros T."/>
            <person name="Fritz-Laylin L.K."/>
            <person name="Hellsten U."/>
            <person name="Chapman J."/>
            <person name="Simakov O."/>
            <person name="Rensing S.A."/>
            <person name="Terry A."/>
            <person name="Pangilinan J."/>
            <person name="Kapitonov V."/>
            <person name="Jurka J."/>
            <person name="Salamov A."/>
            <person name="Shapiro H."/>
            <person name="Schmutz J."/>
            <person name="Grimwood J."/>
            <person name="Lindquist E."/>
            <person name="Lucas S."/>
            <person name="Grigoriev I.V."/>
            <person name="Schmitt R."/>
            <person name="Kirk D."/>
            <person name="Rokhsar D.S."/>
        </authorList>
    </citation>
    <scope>NUCLEOTIDE SEQUENCE [LARGE SCALE GENOMIC DNA]</scope>
    <source>
        <strain evidence="3">f. Nagariensis / Eve</strain>
    </source>
</reference>
<gene>
    <name evidence="2" type="ORF">VOLCADRAFT_90231</name>
</gene>
<feature type="region of interest" description="Disordered" evidence="1">
    <location>
        <begin position="113"/>
        <end position="150"/>
    </location>
</feature>
<evidence type="ECO:0000313" key="3">
    <source>
        <dbReference type="Proteomes" id="UP000001058"/>
    </source>
</evidence>
<organism evidence="3">
    <name type="scientific">Volvox carteri f. nagariensis</name>
    <dbReference type="NCBI Taxonomy" id="3068"/>
    <lineage>
        <taxon>Eukaryota</taxon>
        <taxon>Viridiplantae</taxon>
        <taxon>Chlorophyta</taxon>
        <taxon>core chlorophytes</taxon>
        <taxon>Chlorophyceae</taxon>
        <taxon>CS clade</taxon>
        <taxon>Chlamydomonadales</taxon>
        <taxon>Volvocaceae</taxon>
        <taxon>Volvox</taxon>
    </lineage>
</organism>